<protein>
    <submittedName>
        <fullName evidence="6">HlyD family efflux transporter periplasmic adaptor subunit</fullName>
    </submittedName>
</protein>
<keyword evidence="2" id="KW-0175">Coiled coil</keyword>
<dbReference type="Gene3D" id="2.40.50.100">
    <property type="match status" value="1"/>
</dbReference>
<feature type="transmembrane region" description="Helical" evidence="3">
    <location>
        <begin position="26"/>
        <end position="47"/>
    </location>
</feature>
<feature type="domain" description="Multidrug resistance protein MdtA-like alpha-helical hairpin" evidence="4">
    <location>
        <begin position="142"/>
        <end position="197"/>
    </location>
</feature>
<evidence type="ECO:0000256" key="3">
    <source>
        <dbReference type="SAM" id="Phobius"/>
    </source>
</evidence>
<keyword evidence="3" id="KW-0472">Membrane</keyword>
<evidence type="ECO:0000259" key="5">
    <source>
        <dbReference type="Pfam" id="PF25917"/>
    </source>
</evidence>
<dbReference type="InterPro" id="IPR058624">
    <property type="entry name" value="MdtA-like_HH"/>
</dbReference>
<dbReference type="Gene3D" id="2.40.30.170">
    <property type="match status" value="1"/>
</dbReference>
<keyword evidence="3" id="KW-0812">Transmembrane</keyword>
<gene>
    <name evidence="6" type="ORF">PQR63_07630</name>
</gene>
<dbReference type="InterPro" id="IPR050739">
    <property type="entry name" value="MFP"/>
</dbReference>
<feature type="coiled-coil region" evidence="2">
    <location>
        <begin position="97"/>
        <end position="124"/>
    </location>
</feature>
<dbReference type="Proteomes" id="UP001629214">
    <property type="component" value="Unassembled WGS sequence"/>
</dbReference>
<dbReference type="Gene3D" id="1.10.287.470">
    <property type="entry name" value="Helix hairpin bin"/>
    <property type="match status" value="2"/>
</dbReference>
<evidence type="ECO:0000313" key="7">
    <source>
        <dbReference type="Proteomes" id="UP001629214"/>
    </source>
</evidence>
<organism evidence="6 7">
    <name type="scientific">Herbaspirillum rhizosphaerae</name>
    <dbReference type="NCBI Taxonomy" id="346179"/>
    <lineage>
        <taxon>Bacteria</taxon>
        <taxon>Pseudomonadati</taxon>
        <taxon>Pseudomonadota</taxon>
        <taxon>Betaproteobacteria</taxon>
        <taxon>Burkholderiales</taxon>
        <taxon>Oxalobacteraceae</taxon>
        <taxon>Herbaspirillum</taxon>
    </lineage>
</organism>
<dbReference type="SUPFAM" id="SSF111369">
    <property type="entry name" value="HlyD-like secretion proteins"/>
    <property type="match status" value="2"/>
</dbReference>
<reference evidence="6 7" key="1">
    <citation type="journal article" date="2024" name="Chem. Sci.">
        <title>Discovery of megapolipeptins by genome mining of a Burkholderiales bacteria collection.</title>
        <authorList>
            <person name="Paulo B.S."/>
            <person name="Recchia M.J.J."/>
            <person name="Lee S."/>
            <person name="Fergusson C.H."/>
            <person name="Romanowski S.B."/>
            <person name="Hernandez A."/>
            <person name="Krull N."/>
            <person name="Liu D.Y."/>
            <person name="Cavanagh H."/>
            <person name="Bos A."/>
            <person name="Gray C.A."/>
            <person name="Murphy B.T."/>
            <person name="Linington R.G."/>
            <person name="Eustaquio A.S."/>
        </authorList>
    </citation>
    <scope>NUCLEOTIDE SEQUENCE [LARGE SCALE GENOMIC DNA]</scope>
    <source>
        <strain evidence="6 7">RL21-008-BIB-B</strain>
    </source>
</reference>
<dbReference type="PANTHER" id="PTHR30386:SF19">
    <property type="entry name" value="MULTIDRUG EXPORT PROTEIN EMRA-RELATED"/>
    <property type="match status" value="1"/>
</dbReference>
<name>A0ABW8Z5C0_9BURK</name>
<dbReference type="PRINTS" id="PR01490">
    <property type="entry name" value="RTXTOXIND"/>
</dbReference>
<evidence type="ECO:0000256" key="2">
    <source>
        <dbReference type="SAM" id="Coils"/>
    </source>
</evidence>
<evidence type="ECO:0000256" key="1">
    <source>
        <dbReference type="ARBA" id="ARBA00004196"/>
    </source>
</evidence>
<dbReference type="Pfam" id="PF25876">
    <property type="entry name" value="HH_MFP_RND"/>
    <property type="match status" value="1"/>
</dbReference>
<dbReference type="Pfam" id="PF25917">
    <property type="entry name" value="BSH_RND"/>
    <property type="match status" value="1"/>
</dbReference>
<sequence length="417" mass="43966">MSHSDSQAIQTIAASTDKAPSKRKKLFSIFGGVIAVAAIGYGTYWYFIGSRYVTTDNAYTAVEISQVTPAINGIVSEVKVVDTQYVKQGDVLVVIDKRDAALALAQAEADLSRAERRVQGYFANDTGLAAQVLAREAEQKRSAAQLLSAQADLQRAELDLRRREALAKSGSVSGEELTNARTTLLTMQANLKAAEAGRIQADANRGATIGAQKASTVLTANTTVDTNPEVTFARTKRDQAKLDLERTVLRAPVDGVVARRQVQVGQRVQAGTALLSVVPTGLMHVDANFKEGQLAQVRLGQPVTMKADIYGSAVEYHGTVIGVAGGTGSAFAVIPAQNATGNWIKVVQRLPVRISIDSKELVAQPLSVGLSMDVSIDTRGKSGAGNNSNAANAAMTSNSALTVGKNDSNKPVNASTL</sequence>
<keyword evidence="7" id="KW-1185">Reference proteome</keyword>
<proteinExistence type="predicted"/>
<evidence type="ECO:0000259" key="4">
    <source>
        <dbReference type="Pfam" id="PF25876"/>
    </source>
</evidence>
<dbReference type="EMBL" id="JAQQFR010000004">
    <property type="protein sequence ID" value="MFL9878244.1"/>
    <property type="molecule type" value="Genomic_DNA"/>
</dbReference>
<keyword evidence="3" id="KW-1133">Transmembrane helix</keyword>
<feature type="domain" description="Multidrug resistance protein MdtA-like barrel-sandwich hybrid" evidence="5">
    <location>
        <begin position="65"/>
        <end position="278"/>
    </location>
</feature>
<dbReference type="PANTHER" id="PTHR30386">
    <property type="entry name" value="MEMBRANE FUSION SUBUNIT OF EMRAB-TOLC MULTIDRUG EFFLUX PUMP"/>
    <property type="match status" value="1"/>
</dbReference>
<dbReference type="RefSeq" id="WP_408167028.1">
    <property type="nucleotide sequence ID" value="NZ_JAQQFR010000004.1"/>
</dbReference>
<comment type="subcellular location">
    <subcellularLocation>
        <location evidence="1">Cell envelope</location>
    </subcellularLocation>
</comment>
<accession>A0ABW8Z5C0</accession>
<evidence type="ECO:0000313" key="6">
    <source>
        <dbReference type="EMBL" id="MFL9878244.1"/>
    </source>
</evidence>
<comment type="caution">
    <text evidence="6">The sequence shown here is derived from an EMBL/GenBank/DDBJ whole genome shotgun (WGS) entry which is preliminary data.</text>
</comment>
<dbReference type="InterPro" id="IPR058625">
    <property type="entry name" value="MdtA-like_BSH"/>
</dbReference>